<dbReference type="Pfam" id="PF02775">
    <property type="entry name" value="TPP_enzyme_C"/>
    <property type="match status" value="1"/>
</dbReference>
<keyword evidence="3" id="KW-0249">Electron transport</keyword>
<gene>
    <name evidence="5" type="ORF">D5R95_04980</name>
</gene>
<protein>
    <recommendedName>
        <fullName evidence="3">Indolepyruvate oxidoreductase subunit IorA</fullName>
        <shortName evidence="3">IOR</shortName>
        <ecNumber evidence="3">1.2.7.8</ecNumber>
    </recommendedName>
    <alternativeName>
        <fullName evidence="3">Indolepyruvate ferredoxin oxidoreductase subunit alpha</fullName>
    </alternativeName>
</protein>
<comment type="caution">
    <text evidence="5">The sequence shown here is derived from an EMBL/GenBank/DDBJ whole genome shotgun (WGS) entry which is preliminary data.</text>
</comment>
<dbReference type="GO" id="GO:0046872">
    <property type="term" value="F:metal ion binding"/>
    <property type="evidence" value="ECO:0007669"/>
    <property type="project" value="UniProtKB-UniRule"/>
</dbReference>
<dbReference type="InterPro" id="IPR017721">
    <property type="entry name" value="IorA"/>
</dbReference>
<organism evidence="5 6">
    <name type="scientific">Methanosalsum natronophilum</name>
    <dbReference type="NCBI Taxonomy" id="768733"/>
    <lineage>
        <taxon>Archaea</taxon>
        <taxon>Methanobacteriati</taxon>
        <taxon>Methanobacteriota</taxon>
        <taxon>Stenosarchaea group</taxon>
        <taxon>Methanomicrobia</taxon>
        <taxon>Methanosarcinales</taxon>
        <taxon>Methanosarcinaceae</taxon>
        <taxon>Methanosalsum</taxon>
    </lineage>
</organism>
<comment type="subunit">
    <text evidence="3">Heterodimer of the IorA and IorB subunits.</text>
</comment>
<dbReference type="PANTHER" id="PTHR43710:SF6">
    <property type="entry name" value="INDOLEPYRUVATE OXIDOREDUCTASE SUBUNIT IORA"/>
    <property type="match status" value="1"/>
</dbReference>
<keyword evidence="5" id="KW-0670">Pyruvate</keyword>
<dbReference type="EMBL" id="QZAB01000316">
    <property type="protein sequence ID" value="RQD85282.1"/>
    <property type="molecule type" value="Genomic_DNA"/>
</dbReference>
<dbReference type="PANTHER" id="PTHR43710">
    <property type="entry name" value="2-HYDROXYACYL-COA LYASE"/>
    <property type="match status" value="1"/>
</dbReference>
<evidence type="ECO:0000259" key="4">
    <source>
        <dbReference type="Pfam" id="PF02775"/>
    </source>
</evidence>
<keyword evidence="3" id="KW-0411">Iron-sulfur</keyword>
<dbReference type="PIRSF" id="PIRSF006439">
    <property type="entry name" value="Indolepyruvate_ferr_oxidored"/>
    <property type="match status" value="1"/>
</dbReference>
<sequence>MPFTGLEALVIAAEDADVEVAVAVPGYPITAIMENFFDRGTINANWVTNEKVALEIALGSSVVGMRSLVLTKHVGVNILSDTLITSCTHTIGSGIVIIAGDDPGVVASQNEQDSRSYGFIVENAVYDPSTPQVLYESIHHAFNISEKASMPVIIRVTNRILQLSSTIERINTEKNSKLFDRNIWKLTMRGKHQRFHKVAYPLMKAESEITTLNMVINRGKSIGIISSGYVSHVIENDLKYCINQKKISHLMLTMIFPLPKLHLDDFIKKHEYILVIEETEPVIESFLNSTGYKKICGKNTGHLPYGLIEINDIEFAIENAHKYYVNNQITVQTIKERGSRPLCKKCPFIPLYNALSHFDVPIAGDLGCSILTAPKPFELVDTGFSLGSSISVAMGFKRKGIAIIGDFGLAHTGIIGLINATHINSDVLIIVLQNEIAAMTGGQNVPDLTKIVKTIVKDTTIIETDKLSKSLLEEDIYNIVNSKLSHDGVSVLLVRGTCEKSYYLD</sequence>
<keyword evidence="1 3" id="KW-0479">Metal-binding</keyword>
<dbReference type="SUPFAM" id="SSF52518">
    <property type="entry name" value="Thiamin diphosphate-binding fold (THDP-binding)"/>
    <property type="match status" value="2"/>
</dbReference>
<keyword evidence="3" id="KW-0004">4Fe-4S</keyword>
<dbReference type="CDD" id="cd07034">
    <property type="entry name" value="TPP_PYR_PFOR_IOR-alpha_like"/>
    <property type="match status" value="1"/>
</dbReference>
<reference evidence="5 6" key="1">
    <citation type="submission" date="2018-08" db="EMBL/GenBank/DDBJ databases">
        <title>The metabolism and importance of syntrophic acetate oxidation coupled to methane or sulfide production in haloalkaline environments.</title>
        <authorList>
            <person name="Timmers P.H.A."/>
            <person name="Vavourakis C.D."/>
            <person name="Sorokin D.Y."/>
            <person name="Sinninghe Damste J.S."/>
            <person name="Muyzer G."/>
            <person name="Stams A.J.M."/>
            <person name="Plugge C.M."/>
        </authorList>
    </citation>
    <scope>NUCLEOTIDE SEQUENCE [LARGE SCALE GENOMIC DNA]</scope>
    <source>
        <strain evidence="5">MSAO_Arc3</strain>
    </source>
</reference>
<comment type="cofactor">
    <cofactor evidence="3">
        <name>[4Fe-4S] cluster</name>
        <dbReference type="ChEBI" id="CHEBI:49883"/>
    </cofactor>
    <text evidence="3">Binds 2 [4Fe-4S] clusters. In this family the first cluster has a non-standard and varying [4Fe-4S] binding motif CX(2)CX(2)CX(4-5)CP.</text>
</comment>
<dbReference type="InterPro" id="IPR011766">
    <property type="entry name" value="TPP_enzyme_TPP-bd"/>
</dbReference>
<accession>A0A424YYB4</accession>
<comment type="function">
    <text evidence="3">Catalyzes the ferredoxin-dependent oxidative decarboxylation of arylpyruvates.</text>
</comment>
<dbReference type="InterPro" id="IPR045025">
    <property type="entry name" value="HACL1-like"/>
</dbReference>
<feature type="domain" description="Thiamine pyrophosphate enzyme TPP-binding" evidence="4">
    <location>
        <begin position="384"/>
        <end position="447"/>
    </location>
</feature>
<dbReference type="EC" id="1.2.7.8" evidence="3"/>
<dbReference type="InterPro" id="IPR029061">
    <property type="entry name" value="THDP-binding"/>
</dbReference>
<comment type="catalytic activity">
    <reaction evidence="3">
        <text>indole-3-pyruvate + 2 oxidized [2Fe-2S]-[ferredoxin] + CoA = (indol-3-yl)acetyl-CoA + 2 reduced [2Fe-2S]-[ferredoxin] + CO2 + H(+)</text>
        <dbReference type="Rhea" id="RHEA:12645"/>
        <dbReference type="Rhea" id="RHEA-COMP:10000"/>
        <dbReference type="Rhea" id="RHEA-COMP:10001"/>
        <dbReference type="ChEBI" id="CHEBI:15378"/>
        <dbReference type="ChEBI" id="CHEBI:16526"/>
        <dbReference type="ChEBI" id="CHEBI:17640"/>
        <dbReference type="ChEBI" id="CHEBI:33737"/>
        <dbReference type="ChEBI" id="CHEBI:33738"/>
        <dbReference type="ChEBI" id="CHEBI:57271"/>
        <dbReference type="ChEBI" id="CHEBI:57287"/>
        <dbReference type="EC" id="1.2.7.8"/>
    </reaction>
</comment>
<dbReference type="Proteomes" id="UP000284763">
    <property type="component" value="Unassembled WGS sequence"/>
</dbReference>
<keyword evidence="3" id="KW-0813">Transport</keyword>
<keyword evidence="2 3" id="KW-0560">Oxidoreductase</keyword>
<dbReference type="InterPro" id="IPR002880">
    <property type="entry name" value="Pyrv_Fd/Flavodoxin_OxRdtase_N"/>
</dbReference>
<dbReference type="GO" id="GO:0030976">
    <property type="term" value="F:thiamine pyrophosphate binding"/>
    <property type="evidence" value="ECO:0007669"/>
    <property type="project" value="InterPro"/>
</dbReference>
<evidence type="ECO:0000313" key="6">
    <source>
        <dbReference type="Proteomes" id="UP000284763"/>
    </source>
</evidence>
<dbReference type="GO" id="GO:0006082">
    <property type="term" value="P:organic acid metabolic process"/>
    <property type="evidence" value="ECO:0007669"/>
    <property type="project" value="UniProtKB-ARBA"/>
</dbReference>
<evidence type="ECO:0000313" key="5">
    <source>
        <dbReference type="EMBL" id="RQD85282.1"/>
    </source>
</evidence>
<dbReference type="AlphaFoldDB" id="A0A424YYB4"/>
<evidence type="ECO:0000256" key="3">
    <source>
        <dbReference type="PIRNR" id="PIRNR006439"/>
    </source>
</evidence>
<evidence type="ECO:0000256" key="2">
    <source>
        <dbReference type="ARBA" id="ARBA00023002"/>
    </source>
</evidence>
<name>A0A424YYB4_9EURY</name>
<keyword evidence="3" id="KW-0408">Iron</keyword>
<dbReference type="Gene3D" id="3.40.50.970">
    <property type="match status" value="2"/>
</dbReference>
<dbReference type="GO" id="GO:0051539">
    <property type="term" value="F:4 iron, 4 sulfur cluster binding"/>
    <property type="evidence" value="ECO:0007669"/>
    <property type="project" value="UniProtKB-UniRule"/>
</dbReference>
<evidence type="ECO:0000256" key="1">
    <source>
        <dbReference type="ARBA" id="ARBA00022723"/>
    </source>
</evidence>
<dbReference type="GO" id="GO:0044272">
    <property type="term" value="P:sulfur compound biosynthetic process"/>
    <property type="evidence" value="ECO:0007669"/>
    <property type="project" value="UniProtKB-ARBA"/>
</dbReference>
<dbReference type="GO" id="GO:0043805">
    <property type="term" value="F:indolepyruvate ferredoxin oxidoreductase activity"/>
    <property type="evidence" value="ECO:0007669"/>
    <property type="project" value="UniProtKB-UniRule"/>
</dbReference>
<proteinExistence type="predicted"/>